<protein>
    <submittedName>
        <fullName evidence="1">Uncharacterized protein</fullName>
    </submittedName>
</protein>
<reference evidence="1 2" key="1">
    <citation type="submission" date="2017-11" db="EMBL/GenBank/DDBJ databases">
        <title>Genome-resolved metagenomics identifies genetic mobility, metabolic interactions, and unexpected diversity in perchlorate-reducing communities.</title>
        <authorList>
            <person name="Barnum T.P."/>
            <person name="Figueroa I.A."/>
            <person name="Carlstrom C.I."/>
            <person name="Lucas L.N."/>
            <person name="Engelbrektson A.L."/>
            <person name="Coates J.D."/>
        </authorList>
    </citation>
    <scope>NUCLEOTIDE SEQUENCE [LARGE SCALE GENOMIC DNA]</scope>
    <source>
        <strain evidence="1">BM301</strain>
    </source>
</reference>
<comment type="caution">
    <text evidence="1">The sequence shown here is derived from an EMBL/GenBank/DDBJ whole genome shotgun (WGS) entry which is preliminary data.</text>
</comment>
<dbReference type="AlphaFoldDB" id="A0A2N6CWK0"/>
<sequence length="59" mass="6617">MVRFNISVRKNRMDFRPKNTITSSTKTQIVAMNAGIHAAPGMAKKQISIVVQFDMSDHP</sequence>
<evidence type="ECO:0000313" key="2">
    <source>
        <dbReference type="Proteomes" id="UP000235015"/>
    </source>
</evidence>
<proteinExistence type="predicted"/>
<name>A0A2N6CWK0_9GAMM</name>
<dbReference type="Proteomes" id="UP000235015">
    <property type="component" value="Unassembled WGS sequence"/>
</dbReference>
<organism evidence="1 2">
    <name type="scientific">Sedimenticola selenatireducens</name>
    <dbReference type="NCBI Taxonomy" id="191960"/>
    <lineage>
        <taxon>Bacteria</taxon>
        <taxon>Pseudomonadati</taxon>
        <taxon>Pseudomonadota</taxon>
        <taxon>Gammaproteobacteria</taxon>
        <taxon>Chromatiales</taxon>
        <taxon>Sedimenticolaceae</taxon>
        <taxon>Sedimenticola</taxon>
    </lineage>
</organism>
<gene>
    <name evidence="1" type="ORF">C0630_09960</name>
</gene>
<evidence type="ECO:0000313" key="1">
    <source>
        <dbReference type="EMBL" id="PLX61631.1"/>
    </source>
</evidence>
<accession>A0A2N6CWK0</accession>
<dbReference type="EMBL" id="PKUN01000012">
    <property type="protein sequence ID" value="PLX61631.1"/>
    <property type="molecule type" value="Genomic_DNA"/>
</dbReference>